<name>A0A812IUS6_9DINO</name>
<organism evidence="1 2">
    <name type="scientific">Symbiodinium necroappetens</name>
    <dbReference type="NCBI Taxonomy" id="1628268"/>
    <lineage>
        <taxon>Eukaryota</taxon>
        <taxon>Sar</taxon>
        <taxon>Alveolata</taxon>
        <taxon>Dinophyceae</taxon>
        <taxon>Suessiales</taxon>
        <taxon>Symbiodiniaceae</taxon>
        <taxon>Symbiodinium</taxon>
    </lineage>
</organism>
<proteinExistence type="predicted"/>
<dbReference type="Proteomes" id="UP000601435">
    <property type="component" value="Unassembled WGS sequence"/>
</dbReference>
<accession>A0A812IUS6</accession>
<dbReference type="AlphaFoldDB" id="A0A812IUS6"/>
<reference evidence="1" key="1">
    <citation type="submission" date="2021-02" db="EMBL/GenBank/DDBJ databases">
        <authorList>
            <person name="Dougan E. K."/>
            <person name="Rhodes N."/>
            <person name="Thang M."/>
            <person name="Chan C."/>
        </authorList>
    </citation>
    <scope>NUCLEOTIDE SEQUENCE</scope>
</reference>
<evidence type="ECO:0000313" key="2">
    <source>
        <dbReference type="Proteomes" id="UP000601435"/>
    </source>
</evidence>
<evidence type="ECO:0000313" key="1">
    <source>
        <dbReference type="EMBL" id="CAE7185533.1"/>
    </source>
</evidence>
<comment type="caution">
    <text evidence="1">The sequence shown here is derived from an EMBL/GenBank/DDBJ whole genome shotgun (WGS) entry which is preliminary data.</text>
</comment>
<sequence>MEGPPQAHDALMDQGLLHEWHPGMFVVFISHQWIGAGHPDPSGSQTAVLRGAFSSFIDGSLQVEPDLISMDISSIWTTLVAFSEAYVLERRCAVLTRTSEGSERGTNRALCVHACHRSGKRNSCYIGRELRPKMATAQARGLHEWV</sequence>
<keyword evidence="2" id="KW-1185">Reference proteome</keyword>
<protein>
    <submittedName>
        <fullName evidence="1">Uncharacterized protein</fullName>
    </submittedName>
</protein>
<gene>
    <name evidence="1" type="ORF">SNEC2469_LOCUS883</name>
</gene>
<dbReference type="OrthoDB" id="10444198at2759"/>
<dbReference type="EMBL" id="CAJNJA010005209">
    <property type="protein sequence ID" value="CAE7185533.1"/>
    <property type="molecule type" value="Genomic_DNA"/>
</dbReference>